<protein>
    <submittedName>
        <fullName evidence="1">Uncharacterized protein</fullName>
    </submittedName>
</protein>
<keyword evidence="2" id="KW-1185">Reference proteome</keyword>
<evidence type="ECO:0000313" key="2">
    <source>
        <dbReference type="Proteomes" id="UP001150907"/>
    </source>
</evidence>
<sequence>MAAVADISLGQELYMKMQSESTISYLLGPRDAPAYSRPYSSSEATVRGVFGVLGEESRLSAKTTLVASEAVPVAAAVEHGKIRWRPTQRTATNSAAACGGGIACLSGKMNRSSSTSSTKAVATGFGANAIDGSLSLSIRPAGWTLKLLGPSMRRLGAGTGGCVDLHRSRATNKASWE</sequence>
<accession>A0A9W8BAW6</accession>
<organism evidence="1 2">
    <name type="scientific">Coemansia thaxteri</name>
    <dbReference type="NCBI Taxonomy" id="2663907"/>
    <lineage>
        <taxon>Eukaryota</taxon>
        <taxon>Fungi</taxon>
        <taxon>Fungi incertae sedis</taxon>
        <taxon>Zoopagomycota</taxon>
        <taxon>Kickxellomycotina</taxon>
        <taxon>Kickxellomycetes</taxon>
        <taxon>Kickxellales</taxon>
        <taxon>Kickxellaceae</taxon>
        <taxon>Coemansia</taxon>
    </lineage>
</organism>
<proteinExistence type="predicted"/>
<dbReference type="AlphaFoldDB" id="A0A9W8BAW6"/>
<comment type="caution">
    <text evidence="1">The sequence shown here is derived from an EMBL/GenBank/DDBJ whole genome shotgun (WGS) entry which is preliminary data.</text>
</comment>
<dbReference type="EMBL" id="JANBQF010000495">
    <property type="protein sequence ID" value="KAJ2000709.1"/>
    <property type="molecule type" value="Genomic_DNA"/>
</dbReference>
<reference evidence="1" key="1">
    <citation type="submission" date="2022-07" db="EMBL/GenBank/DDBJ databases">
        <title>Phylogenomic reconstructions and comparative analyses of Kickxellomycotina fungi.</title>
        <authorList>
            <person name="Reynolds N.K."/>
            <person name="Stajich J.E."/>
            <person name="Barry K."/>
            <person name="Grigoriev I.V."/>
            <person name="Crous P."/>
            <person name="Smith M.E."/>
        </authorList>
    </citation>
    <scope>NUCLEOTIDE SEQUENCE</scope>
    <source>
        <strain evidence="1">IMI 214461</strain>
    </source>
</reference>
<gene>
    <name evidence="1" type="ORF">H4R26_004486</name>
</gene>
<name>A0A9W8BAW6_9FUNG</name>
<evidence type="ECO:0000313" key="1">
    <source>
        <dbReference type="EMBL" id="KAJ2000709.1"/>
    </source>
</evidence>
<dbReference type="Proteomes" id="UP001150907">
    <property type="component" value="Unassembled WGS sequence"/>
</dbReference>
<dbReference type="OrthoDB" id="5599551at2759"/>